<sequence length="244" mass="28077">MSSSTSTSTSAAQEVFGIPELVALIVDFIYENLQVMKPNHGDGGIFDRTKYADIPGSIIPVLWRHPTQVRTDPCLTALFWNIDSERRSMYAQYIESGTLVFTGARVRLRAEEIRRTTRGETEEQLLAAVDFPRLKILHARAQFGYRLPKLGSDCVEYILFDTRGRHYEFEEFWGDLLELEKTFKALLRLHFYKDGPFSNRDWDLVMVVFANRMTKKREAELGSGTPFSIDGPVFERDPNRFPVP</sequence>
<accession>A0ABR1SS17</accession>
<dbReference type="Proteomes" id="UP001396898">
    <property type="component" value="Unassembled WGS sequence"/>
</dbReference>
<comment type="caution">
    <text evidence="1">The sequence shown here is derived from an EMBL/GenBank/DDBJ whole genome shotgun (WGS) entry which is preliminary data.</text>
</comment>
<name>A0ABR1SS17_9PEZI</name>
<organism evidence="1 2">
    <name type="scientific">Apiospora marii</name>
    <dbReference type="NCBI Taxonomy" id="335849"/>
    <lineage>
        <taxon>Eukaryota</taxon>
        <taxon>Fungi</taxon>
        <taxon>Dikarya</taxon>
        <taxon>Ascomycota</taxon>
        <taxon>Pezizomycotina</taxon>
        <taxon>Sordariomycetes</taxon>
        <taxon>Xylariomycetidae</taxon>
        <taxon>Amphisphaeriales</taxon>
        <taxon>Apiosporaceae</taxon>
        <taxon>Apiospora</taxon>
    </lineage>
</organism>
<gene>
    <name evidence="1" type="ORF">PG991_001651</name>
</gene>
<evidence type="ECO:0000313" key="2">
    <source>
        <dbReference type="Proteomes" id="UP001396898"/>
    </source>
</evidence>
<reference evidence="1 2" key="1">
    <citation type="submission" date="2023-01" db="EMBL/GenBank/DDBJ databases">
        <title>Analysis of 21 Apiospora genomes using comparative genomics revels a genus with tremendous synthesis potential of carbohydrate active enzymes and secondary metabolites.</title>
        <authorList>
            <person name="Sorensen T."/>
        </authorList>
    </citation>
    <scope>NUCLEOTIDE SEQUENCE [LARGE SCALE GENOMIC DNA]</scope>
    <source>
        <strain evidence="1 2">CBS 20057</strain>
    </source>
</reference>
<protein>
    <submittedName>
        <fullName evidence="1">Uncharacterized protein</fullName>
    </submittedName>
</protein>
<keyword evidence="2" id="KW-1185">Reference proteome</keyword>
<evidence type="ECO:0000313" key="1">
    <source>
        <dbReference type="EMBL" id="KAK8036514.1"/>
    </source>
</evidence>
<proteinExistence type="predicted"/>
<dbReference type="EMBL" id="JAQQWI010000004">
    <property type="protein sequence ID" value="KAK8036514.1"/>
    <property type="molecule type" value="Genomic_DNA"/>
</dbReference>